<dbReference type="Gene3D" id="3.40.50.1820">
    <property type="entry name" value="alpha/beta hydrolase"/>
    <property type="match status" value="1"/>
</dbReference>
<feature type="domain" description="Peptidase S9 prolyl oligopeptidase catalytic" evidence="4">
    <location>
        <begin position="420"/>
        <end position="632"/>
    </location>
</feature>
<sequence>MTGVTTHDLLNLSNTGALQANEQYAVMLTAQPEASDHRLYQWNLQYQTGHQSPRTLVTVNQRPGFALGKNDLLYYSTVDKQKNLTTVHEVNLKNCYETNAWRITDHQLVVNQQLANGELLLTGKHKLVKGLQEGWHDVNEVPYWSNDEGMVNETRHHLWTFNYHESELFDLVPETFDVSDFWYQDDRLFLTGVAYRDQRPFQDGLYEYRFSDHQLTKLVAPHQYRFDAVALLNNQLFTLASDGNNYGMRQNPNFYRYHDKQLDLIKASDVNIGNIVVNDVNVVGGNATTVHNDQFYFYSTIQDHNELYRFDGTDVTKVFTWKGALNSFTFRQNELLFTAVTSQQPQQLYCFNDKTFTQLSHFNRFLEDREVVPLHELAYQDSTGRPAKGWLLYPVGYQSGQKYPAVLEVHGGPRAAYGLSFFHEMQVLANAGYFVFFTNIHGSEGQGDEYADLRGKYGQVDYNDLMSFTDAVLQNTPDVDEERLGITGGSYGGFMTNWVVGHTNHFKAAVSERSIANWSSMMISDIGPEFVTDQMDDTLTADQGMDHYWFHSPLRYVQNVKTPTLFLHSDHDYRCPIPEGYQMFQALKLQNVPTRMVVFHGSNHDLSRTGRPDQRMHRLKEVVSWFNQYLKK</sequence>
<gene>
    <name evidence="5" type="ORF">GIX83_00625</name>
</gene>
<dbReference type="ESTHER" id="lacre-q1u7s8">
    <property type="family name" value="ACPH_Peptidase_S9"/>
</dbReference>
<dbReference type="GO" id="GO:0004252">
    <property type="term" value="F:serine-type endopeptidase activity"/>
    <property type="evidence" value="ECO:0007669"/>
    <property type="project" value="TreeGrafter"/>
</dbReference>
<keyword evidence="3" id="KW-0378">Hydrolase</keyword>
<evidence type="ECO:0000256" key="3">
    <source>
        <dbReference type="ARBA" id="ARBA00022801"/>
    </source>
</evidence>
<evidence type="ECO:0000256" key="2">
    <source>
        <dbReference type="ARBA" id="ARBA00022670"/>
    </source>
</evidence>
<dbReference type="GO" id="GO:0006508">
    <property type="term" value="P:proteolysis"/>
    <property type="evidence" value="ECO:0007669"/>
    <property type="project" value="UniProtKB-KW"/>
</dbReference>
<dbReference type="Proteomes" id="UP000430985">
    <property type="component" value="Unassembled WGS sequence"/>
</dbReference>
<comment type="similarity">
    <text evidence="1">Belongs to the peptidase S9C family.</text>
</comment>
<organism evidence="5 6">
    <name type="scientific">Limosilactobacillus reuteri</name>
    <name type="common">Lactobacillus reuteri</name>
    <dbReference type="NCBI Taxonomy" id="1598"/>
    <lineage>
        <taxon>Bacteria</taxon>
        <taxon>Bacillati</taxon>
        <taxon>Bacillota</taxon>
        <taxon>Bacilli</taxon>
        <taxon>Lactobacillales</taxon>
        <taxon>Lactobacillaceae</taxon>
        <taxon>Limosilactobacillus</taxon>
    </lineage>
</organism>
<dbReference type="PANTHER" id="PTHR42776">
    <property type="entry name" value="SERINE PEPTIDASE S9 FAMILY MEMBER"/>
    <property type="match status" value="1"/>
</dbReference>
<dbReference type="SUPFAM" id="SSF53474">
    <property type="entry name" value="alpha/beta-Hydrolases"/>
    <property type="match status" value="1"/>
</dbReference>
<dbReference type="AlphaFoldDB" id="A0A347T6P9"/>
<dbReference type="RefSeq" id="WP_003665835.1">
    <property type="nucleotide sequence ID" value="NZ_CP029613.1"/>
</dbReference>
<evidence type="ECO:0000256" key="1">
    <source>
        <dbReference type="ARBA" id="ARBA00010040"/>
    </source>
</evidence>
<dbReference type="InterPro" id="IPR029058">
    <property type="entry name" value="AB_hydrolase_fold"/>
</dbReference>
<comment type="caution">
    <text evidence="5">The sequence shown here is derived from an EMBL/GenBank/DDBJ whole genome shotgun (WGS) entry which is preliminary data.</text>
</comment>
<evidence type="ECO:0000259" key="4">
    <source>
        <dbReference type="Pfam" id="PF00326"/>
    </source>
</evidence>
<evidence type="ECO:0000313" key="6">
    <source>
        <dbReference type="Proteomes" id="UP000430985"/>
    </source>
</evidence>
<dbReference type="InterPro" id="IPR001375">
    <property type="entry name" value="Peptidase_S9_cat"/>
</dbReference>
<reference evidence="5 6" key="1">
    <citation type="submission" date="2019-11" db="EMBL/GenBank/DDBJ databases">
        <title>Draft genome sequence of 12 host-associated Lactobacillus reuteri rodent strains.</title>
        <authorList>
            <person name="Zhang S."/>
            <person name="Ozcam M."/>
            <person name="Van Pijkeren J.P."/>
        </authorList>
    </citation>
    <scope>NUCLEOTIDE SEQUENCE [LARGE SCALE GENOMIC DNA]</scope>
    <source>
        <strain evidence="5 6">Rat19</strain>
    </source>
</reference>
<evidence type="ECO:0000313" key="5">
    <source>
        <dbReference type="EMBL" id="MRG68390.1"/>
    </source>
</evidence>
<dbReference type="FunFam" id="3.40.50.1820:FF:000028">
    <property type="entry name" value="S9 family peptidase"/>
    <property type="match status" value="1"/>
</dbReference>
<dbReference type="PANTHER" id="PTHR42776:SF27">
    <property type="entry name" value="DIPEPTIDYL PEPTIDASE FAMILY MEMBER 6"/>
    <property type="match status" value="1"/>
</dbReference>
<protein>
    <submittedName>
        <fullName evidence="5">Prolyl oligopeptidase family serine peptidase</fullName>
    </submittedName>
</protein>
<proteinExistence type="inferred from homology"/>
<accession>A0A347T6P9</accession>
<keyword evidence="2" id="KW-0645">Protease</keyword>
<name>A0A347T6P9_LIMRT</name>
<dbReference type="EMBL" id="WJNE01000001">
    <property type="protein sequence ID" value="MRG68390.1"/>
    <property type="molecule type" value="Genomic_DNA"/>
</dbReference>
<dbReference type="Pfam" id="PF00326">
    <property type="entry name" value="Peptidase_S9"/>
    <property type="match status" value="1"/>
</dbReference>